<dbReference type="Gene3D" id="3.40.50.300">
    <property type="entry name" value="P-loop containing nucleotide triphosphate hydrolases"/>
    <property type="match status" value="1"/>
</dbReference>
<accession>A0A239ZDY0</accession>
<reference evidence="2 3" key="1">
    <citation type="submission" date="2017-06" db="EMBL/GenBank/DDBJ databases">
        <authorList>
            <consortium name="Pathogen Informatics"/>
        </authorList>
    </citation>
    <scope>NUCLEOTIDE SEQUENCE [LARGE SCALE GENOMIC DNA]</scope>
    <source>
        <strain evidence="2 3">NCTC12018</strain>
    </source>
</reference>
<keyword evidence="3" id="KW-1185">Reference proteome</keyword>
<dbReference type="Pfam" id="PF09848">
    <property type="entry name" value="SLFN-g3_helicase"/>
    <property type="match status" value="1"/>
</dbReference>
<gene>
    <name evidence="2" type="ORF">SAMEA44547418_01240</name>
</gene>
<evidence type="ECO:0000259" key="1">
    <source>
        <dbReference type="Pfam" id="PF09848"/>
    </source>
</evidence>
<feature type="domain" description="Schlafen group 3-like DNA/RNA helicase" evidence="1">
    <location>
        <begin position="264"/>
        <end position="609"/>
    </location>
</feature>
<dbReference type="SUPFAM" id="SSF52540">
    <property type="entry name" value="P-loop containing nucleoside triphosphate hydrolases"/>
    <property type="match status" value="1"/>
</dbReference>
<dbReference type="CDD" id="cd00009">
    <property type="entry name" value="AAA"/>
    <property type="match status" value="1"/>
</dbReference>
<dbReference type="InterPro" id="IPR018647">
    <property type="entry name" value="SLFN_3-like_DNA/RNA_helicase"/>
</dbReference>
<dbReference type="InterPro" id="IPR027417">
    <property type="entry name" value="P-loop_NTPase"/>
</dbReference>
<proteinExistence type="predicted"/>
<dbReference type="KEGG" id="vrm:44547418_01240"/>
<sequence length="660" mass="75134">MIIYSSTKQSFINDFEQGVLVKKLHQTLTEKYRRVGESEIHSWQTSLSYMANVMRDLAIPDLAGVAIEYIVPNTQKRVDFIITGLDQNNKEHVIIVELKQWGEAFKVEDKDNIVSTYLSGGLREVTHPSYQAWSYCSLIENFNEDVQTRPIELHPCAFLHNFDESISTELRDPIYSAILDISPMFTLGQMNNLRNFIKTYIPKPDTTNIMESIEHGRLRPSKALQDSILSMLKGNKEFVLIDDQKVEFERIKKAALDAIKNNQKTVYIVRGGPGTGKSVVAINLLAECIHNGYMAQYITSNAAPRNVYSTILQKGFKKTEIKALFQSSGTFHTRSKNALQIAIVDEAHRLREKSGMYQNEGEDQIKEIINASLFSVFFIDRNQRVTFKDAGTIDKILKFSTEQKALVYEGALESQFRCNGSDGYLAWLDNVLQIAETANYDGFEGDYDFRIFDDPNAMYAAIKAKNEINNKSRVLAGYCWDWPKEGRTTSLVKDIQIPEHNFGISWNLGNSTTYAIDPDSINEAGCIHTTQGLEFEYVGVIIGDDLRYENGKLIVDINKRAKTDQSIKGIKKILKENPEEGHRIANEIVKNTYRTLMTRGQKGCYIYCTNKDLANYFKLAYNHQLNYTYNEPQVVLATQPMAADKPNSNIDELHSKLHKL</sequence>
<evidence type="ECO:0000313" key="3">
    <source>
        <dbReference type="Proteomes" id="UP000214973"/>
    </source>
</evidence>
<dbReference type="EMBL" id="LT906470">
    <property type="protein sequence ID" value="SNV68928.1"/>
    <property type="molecule type" value="Genomic_DNA"/>
</dbReference>
<name>A0A239ZDY0_9FIRM</name>
<organism evidence="2 3">
    <name type="scientific">Veillonella rodentium</name>
    <dbReference type="NCBI Taxonomy" id="248315"/>
    <lineage>
        <taxon>Bacteria</taxon>
        <taxon>Bacillati</taxon>
        <taxon>Bacillota</taxon>
        <taxon>Negativicutes</taxon>
        <taxon>Veillonellales</taxon>
        <taxon>Veillonellaceae</taxon>
        <taxon>Veillonella</taxon>
    </lineage>
</organism>
<dbReference type="Proteomes" id="UP000214973">
    <property type="component" value="Chromosome 1"/>
</dbReference>
<dbReference type="AlphaFoldDB" id="A0A239ZDY0"/>
<evidence type="ECO:0000313" key="2">
    <source>
        <dbReference type="EMBL" id="SNV68928.1"/>
    </source>
</evidence>
<protein>
    <submittedName>
        <fullName evidence="2">Uncharacterized conserved protein</fullName>
    </submittedName>
</protein>
<dbReference type="RefSeq" id="WP_095066173.1">
    <property type="nucleotide sequence ID" value="NZ_LT906470.1"/>
</dbReference>